<name>A0A8J5LHH3_ZINOF</name>
<sequence length="221" mass="24381">MAAPLSNLNATSTPPNLHNPSKRSPAGVTTFSSSNFKSPPPLISRRASLGLATAVTLFQQLGIRPSTAAEQVDTPGDNGLWLTGPIPSPTVTNKIENKETGTRSFLRNGIFMAEIGEMTAYRLKHYAFDLLALADLIEQMDAWNYVRMYLCLRSTVMYYDFDKVISAAADDQKPLLTDLANRLFDSVEKLEAAVKQKSEPLTRSCYAETEVILKEVMSRMA</sequence>
<dbReference type="GO" id="GO:0005509">
    <property type="term" value="F:calcium ion binding"/>
    <property type="evidence" value="ECO:0007669"/>
    <property type="project" value="InterPro"/>
</dbReference>
<evidence type="ECO:0008006" key="4">
    <source>
        <dbReference type="Google" id="ProtNLM"/>
    </source>
</evidence>
<dbReference type="OrthoDB" id="783722at2759"/>
<dbReference type="GO" id="GO:0009507">
    <property type="term" value="C:chloroplast"/>
    <property type="evidence" value="ECO:0007669"/>
    <property type="project" value="TreeGrafter"/>
</dbReference>
<proteinExistence type="predicted"/>
<evidence type="ECO:0000313" key="3">
    <source>
        <dbReference type="Proteomes" id="UP000734854"/>
    </source>
</evidence>
<accession>A0A8J5LHH3</accession>
<dbReference type="InterPro" id="IPR008797">
    <property type="entry name" value="PSII_PsbQ"/>
</dbReference>
<feature type="compositionally biased region" description="Polar residues" evidence="1">
    <location>
        <begin position="27"/>
        <end position="37"/>
    </location>
</feature>
<protein>
    <recommendedName>
        <fullName evidence="4">Photosynthetic NDH subcomplex L 3</fullName>
    </recommendedName>
</protein>
<dbReference type="Proteomes" id="UP000734854">
    <property type="component" value="Unassembled WGS sequence"/>
</dbReference>
<evidence type="ECO:0000313" key="2">
    <source>
        <dbReference type="EMBL" id="KAG6519125.1"/>
    </source>
</evidence>
<reference evidence="2 3" key="1">
    <citation type="submission" date="2020-08" db="EMBL/GenBank/DDBJ databases">
        <title>Plant Genome Project.</title>
        <authorList>
            <person name="Zhang R.-G."/>
        </authorList>
    </citation>
    <scope>NUCLEOTIDE SEQUENCE [LARGE SCALE GENOMIC DNA]</scope>
    <source>
        <tissue evidence="2">Rhizome</tissue>
    </source>
</reference>
<comment type="caution">
    <text evidence="2">The sequence shown here is derived from an EMBL/GenBank/DDBJ whole genome shotgun (WGS) entry which is preliminary data.</text>
</comment>
<gene>
    <name evidence="2" type="ORF">ZIOFF_022614</name>
</gene>
<dbReference type="PANTHER" id="PTHR33399">
    <property type="entry name" value="OXYGEN-EVOLVING ENHANCER PROTEIN 3-1, CHLOROPLASTIC"/>
    <property type="match status" value="1"/>
</dbReference>
<evidence type="ECO:0000256" key="1">
    <source>
        <dbReference type="SAM" id="MobiDB-lite"/>
    </source>
</evidence>
<dbReference type="InterPro" id="IPR054099">
    <property type="entry name" value="PSII_PsbQ_pln"/>
</dbReference>
<keyword evidence="3" id="KW-1185">Reference proteome</keyword>
<dbReference type="EMBL" id="JACMSC010000006">
    <property type="protein sequence ID" value="KAG6519125.1"/>
    <property type="molecule type" value="Genomic_DNA"/>
</dbReference>
<feature type="compositionally biased region" description="Polar residues" evidence="1">
    <location>
        <begin position="1"/>
        <end position="19"/>
    </location>
</feature>
<dbReference type="AlphaFoldDB" id="A0A8J5LHH3"/>
<organism evidence="2 3">
    <name type="scientific">Zingiber officinale</name>
    <name type="common">Ginger</name>
    <name type="synonym">Amomum zingiber</name>
    <dbReference type="NCBI Taxonomy" id="94328"/>
    <lineage>
        <taxon>Eukaryota</taxon>
        <taxon>Viridiplantae</taxon>
        <taxon>Streptophyta</taxon>
        <taxon>Embryophyta</taxon>
        <taxon>Tracheophyta</taxon>
        <taxon>Spermatophyta</taxon>
        <taxon>Magnoliopsida</taxon>
        <taxon>Liliopsida</taxon>
        <taxon>Zingiberales</taxon>
        <taxon>Zingiberaceae</taxon>
        <taxon>Zingiber</taxon>
    </lineage>
</organism>
<dbReference type="Pfam" id="PF05757">
    <property type="entry name" value="PsbQ"/>
    <property type="match status" value="1"/>
</dbReference>
<dbReference type="GO" id="GO:0019898">
    <property type="term" value="C:extrinsic component of membrane"/>
    <property type="evidence" value="ECO:0007669"/>
    <property type="project" value="InterPro"/>
</dbReference>
<dbReference type="GO" id="GO:0009654">
    <property type="term" value="C:photosystem II oxygen evolving complex"/>
    <property type="evidence" value="ECO:0007669"/>
    <property type="project" value="InterPro"/>
</dbReference>
<feature type="region of interest" description="Disordered" evidence="1">
    <location>
        <begin position="1"/>
        <end position="39"/>
    </location>
</feature>
<dbReference type="GO" id="GO:0009767">
    <property type="term" value="P:photosynthetic electron transport chain"/>
    <property type="evidence" value="ECO:0007669"/>
    <property type="project" value="TreeGrafter"/>
</dbReference>
<dbReference type="PANTHER" id="PTHR33399:SF2">
    <property type="entry name" value="PHOTOSYNTHETIC NDH SUBUNIT OF LUMENAL LOCATION 3, CHLOROPLASTIC"/>
    <property type="match status" value="1"/>
</dbReference>